<evidence type="ECO:0000313" key="15">
    <source>
        <dbReference type="EMBL" id="PSR56947.1"/>
    </source>
</evidence>
<name>A0A2T2YN62_9BACT</name>
<keyword evidence="7 10" id="KW-0472">Membrane</keyword>
<feature type="domain" description="TonB-dependent receptor plug" evidence="14">
    <location>
        <begin position="75"/>
        <end position="160"/>
    </location>
</feature>
<dbReference type="GO" id="GO:0009279">
    <property type="term" value="C:cell outer membrane"/>
    <property type="evidence" value="ECO:0007669"/>
    <property type="project" value="UniProtKB-SubCell"/>
</dbReference>
<reference evidence="15 16" key="1">
    <citation type="submission" date="2018-03" db="EMBL/GenBank/DDBJ databases">
        <title>Adhaeribacter sp. HMF7605 Genome sequencing and assembly.</title>
        <authorList>
            <person name="Kang H."/>
            <person name="Kang J."/>
            <person name="Cha I."/>
            <person name="Kim H."/>
            <person name="Joh K."/>
        </authorList>
    </citation>
    <scope>NUCLEOTIDE SEQUENCE [LARGE SCALE GENOMIC DNA]</scope>
    <source>
        <strain evidence="15 16">HMF7605</strain>
    </source>
</reference>
<keyword evidence="4 10" id="KW-0812">Transmembrane</keyword>
<evidence type="ECO:0000256" key="9">
    <source>
        <dbReference type="ARBA" id="ARBA00023237"/>
    </source>
</evidence>
<comment type="caution">
    <text evidence="15">The sequence shown here is derived from an EMBL/GenBank/DDBJ whole genome shotgun (WGS) entry which is preliminary data.</text>
</comment>
<dbReference type="Pfam" id="PF07715">
    <property type="entry name" value="Plug"/>
    <property type="match status" value="1"/>
</dbReference>
<dbReference type="PROSITE" id="PS52016">
    <property type="entry name" value="TONB_DEPENDENT_REC_3"/>
    <property type="match status" value="1"/>
</dbReference>
<feature type="chain" id="PRO_5015616205" evidence="12">
    <location>
        <begin position="21"/>
        <end position="726"/>
    </location>
</feature>
<dbReference type="InterPro" id="IPR012910">
    <property type="entry name" value="Plug_dom"/>
</dbReference>
<evidence type="ECO:0000256" key="10">
    <source>
        <dbReference type="PROSITE-ProRule" id="PRU01360"/>
    </source>
</evidence>
<dbReference type="Gene3D" id="2.170.130.10">
    <property type="entry name" value="TonB-dependent receptor, plug domain"/>
    <property type="match status" value="1"/>
</dbReference>
<evidence type="ECO:0000256" key="6">
    <source>
        <dbReference type="ARBA" id="ARBA00023077"/>
    </source>
</evidence>
<dbReference type="SUPFAM" id="SSF56935">
    <property type="entry name" value="Porins"/>
    <property type="match status" value="1"/>
</dbReference>
<keyword evidence="2 10" id="KW-0813">Transport</keyword>
<proteinExistence type="inferred from homology"/>
<feature type="domain" description="TonB-dependent receptor-like beta-barrel" evidence="13">
    <location>
        <begin position="250"/>
        <end position="692"/>
    </location>
</feature>
<keyword evidence="5 12" id="KW-0732">Signal</keyword>
<keyword evidence="6 11" id="KW-0798">TonB box</keyword>
<sequence>MKHLSILFVFIFFFTFSLQAQSVADSSKTKRLRAITVTGRKSNIERLPRLKETFLFAGKKTEVVNLSGLNANITEKTPRQLFAKVPGVFVYDMDGSGNQVNISTRGLDPHRGWEFNIRKNGIITNSDMYGYPASHYSLPMEAVERIEMVRGTGALQYGAQFGGLLNYVTKQPDSTRTIGLESINAAGSFGLVSTYNAISGTKGKFSYYAYYNKRVSDGYRDHSRTDYDAQGFLLRYQPSKLLRLTAELGRSNYVYQIPGPLTDSMFQANPRQSTRSRNYFNPEIYVPSFTIDYSLSNRTTIKWVTSAVLGARNSVQFDKPANVKDVIDLATLTYAPRQVDIDHFNSYTSELRVSHSYQVGSVLSTLVTGLQIMRNDLHRQQLGKGTTGSDFDLTLTNPQWGRDMHFKTRNLAFFAENRFQIGTSFSISPGIRVESGQSDMGGNITYYQDEQLPTVIKHRFPLLGINADYPLGTQQNFYAGFSQAYRPVIFKDVIPATTYERIDKDLEDASGYNAEIGFRGEKAGLKWDVSWFQLRYNNRLGSLNQTDEVGNFYLYRTNIGNSLTNGAELFVEYTYPFSANSQLSIFTSTAYMNARYLEAQVRQGNENISVKNNHVESTPPWISRNGVTYSYKYWSISGLYSYTAQSYADALNTRIPSATGAVGLVPDYGIVDVNASWRISPQVRLRVNVNNLLDKHYFTKRPTFYPGPGIWSSDGRGFNASLGINI</sequence>
<keyword evidence="9 10" id="KW-0998">Cell outer membrane</keyword>
<evidence type="ECO:0000313" key="16">
    <source>
        <dbReference type="Proteomes" id="UP000240357"/>
    </source>
</evidence>
<dbReference type="InterPro" id="IPR039426">
    <property type="entry name" value="TonB-dep_rcpt-like"/>
</dbReference>
<dbReference type="GO" id="GO:0044718">
    <property type="term" value="P:siderophore transmembrane transport"/>
    <property type="evidence" value="ECO:0007669"/>
    <property type="project" value="TreeGrafter"/>
</dbReference>
<dbReference type="Gene3D" id="2.40.170.20">
    <property type="entry name" value="TonB-dependent receptor, beta-barrel domain"/>
    <property type="match status" value="1"/>
</dbReference>
<dbReference type="Proteomes" id="UP000240357">
    <property type="component" value="Unassembled WGS sequence"/>
</dbReference>
<evidence type="ECO:0000256" key="11">
    <source>
        <dbReference type="RuleBase" id="RU003357"/>
    </source>
</evidence>
<gene>
    <name evidence="15" type="ORF">AHMF7605_27355</name>
</gene>
<dbReference type="RefSeq" id="WP_106933118.1">
    <property type="nucleotide sequence ID" value="NZ_PYFT01000001.1"/>
</dbReference>
<evidence type="ECO:0000259" key="13">
    <source>
        <dbReference type="Pfam" id="PF00593"/>
    </source>
</evidence>
<evidence type="ECO:0000256" key="8">
    <source>
        <dbReference type="ARBA" id="ARBA00023170"/>
    </source>
</evidence>
<dbReference type="EMBL" id="PYFT01000001">
    <property type="protein sequence ID" value="PSR56947.1"/>
    <property type="molecule type" value="Genomic_DNA"/>
</dbReference>
<evidence type="ECO:0000256" key="1">
    <source>
        <dbReference type="ARBA" id="ARBA00004571"/>
    </source>
</evidence>
<protein>
    <submittedName>
        <fullName evidence="15">TonB-dependent receptor</fullName>
    </submittedName>
</protein>
<comment type="similarity">
    <text evidence="10 11">Belongs to the TonB-dependent receptor family.</text>
</comment>
<keyword evidence="16" id="KW-1185">Reference proteome</keyword>
<keyword evidence="3 10" id="KW-1134">Transmembrane beta strand</keyword>
<evidence type="ECO:0000256" key="5">
    <source>
        <dbReference type="ARBA" id="ARBA00022729"/>
    </source>
</evidence>
<evidence type="ECO:0000256" key="7">
    <source>
        <dbReference type="ARBA" id="ARBA00023136"/>
    </source>
</evidence>
<dbReference type="Pfam" id="PF00593">
    <property type="entry name" value="TonB_dep_Rec_b-barrel"/>
    <property type="match status" value="1"/>
</dbReference>
<dbReference type="GO" id="GO:0015344">
    <property type="term" value="F:siderophore uptake transmembrane transporter activity"/>
    <property type="evidence" value="ECO:0007669"/>
    <property type="project" value="TreeGrafter"/>
</dbReference>
<organism evidence="15 16">
    <name type="scientific">Adhaeribacter arboris</name>
    <dbReference type="NCBI Taxonomy" id="2072846"/>
    <lineage>
        <taxon>Bacteria</taxon>
        <taxon>Pseudomonadati</taxon>
        <taxon>Bacteroidota</taxon>
        <taxon>Cytophagia</taxon>
        <taxon>Cytophagales</taxon>
        <taxon>Hymenobacteraceae</taxon>
        <taxon>Adhaeribacter</taxon>
    </lineage>
</organism>
<dbReference type="PANTHER" id="PTHR30069:SF29">
    <property type="entry name" value="HEMOGLOBIN AND HEMOGLOBIN-HAPTOGLOBIN-BINDING PROTEIN 1-RELATED"/>
    <property type="match status" value="1"/>
</dbReference>
<feature type="signal peptide" evidence="12">
    <location>
        <begin position="1"/>
        <end position="20"/>
    </location>
</feature>
<evidence type="ECO:0000256" key="12">
    <source>
        <dbReference type="SAM" id="SignalP"/>
    </source>
</evidence>
<evidence type="ECO:0000256" key="2">
    <source>
        <dbReference type="ARBA" id="ARBA00022448"/>
    </source>
</evidence>
<keyword evidence="8 15" id="KW-0675">Receptor</keyword>
<dbReference type="InterPro" id="IPR000531">
    <property type="entry name" value="Beta-barrel_TonB"/>
</dbReference>
<evidence type="ECO:0000259" key="14">
    <source>
        <dbReference type="Pfam" id="PF07715"/>
    </source>
</evidence>
<dbReference type="AlphaFoldDB" id="A0A2T2YN62"/>
<dbReference type="InterPro" id="IPR036942">
    <property type="entry name" value="Beta-barrel_TonB_sf"/>
</dbReference>
<evidence type="ECO:0000256" key="3">
    <source>
        <dbReference type="ARBA" id="ARBA00022452"/>
    </source>
</evidence>
<comment type="subcellular location">
    <subcellularLocation>
        <location evidence="1 10">Cell outer membrane</location>
        <topology evidence="1 10">Multi-pass membrane protein</topology>
    </subcellularLocation>
</comment>
<dbReference type="PANTHER" id="PTHR30069">
    <property type="entry name" value="TONB-DEPENDENT OUTER MEMBRANE RECEPTOR"/>
    <property type="match status" value="1"/>
</dbReference>
<accession>A0A2T2YN62</accession>
<dbReference type="OrthoDB" id="9758472at2"/>
<dbReference type="InterPro" id="IPR037066">
    <property type="entry name" value="Plug_dom_sf"/>
</dbReference>
<evidence type="ECO:0000256" key="4">
    <source>
        <dbReference type="ARBA" id="ARBA00022692"/>
    </source>
</evidence>